<feature type="chain" id="PRO_5021742896" description="PsiF repeat protein" evidence="1">
    <location>
        <begin position="29"/>
        <end position="99"/>
    </location>
</feature>
<feature type="signal peptide" evidence="1">
    <location>
        <begin position="1"/>
        <end position="28"/>
    </location>
</feature>
<name>A0A554XI06_9BURK</name>
<organism evidence="2 3">
    <name type="scientific">Tepidimonas fonticaldi</name>
    <dbReference type="NCBI Taxonomy" id="1101373"/>
    <lineage>
        <taxon>Bacteria</taxon>
        <taxon>Pseudomonadati</taxon>
        <taxon>Pseudomonadota</taxon>
        <taxon>Betaproteobacteria</taxon>
        <taxon>Burkholderiales</taxon>
        <taxon>Tepidimonas</taxon>
    </lineage>
</organism>
<accession>A0A554XI06</accession>
<dbReference type="Proteomes" id="UP000316388">
    <property type="component" value="Unassembled WGS sequence"/>
</dbReference>
<proteinExistence type="predicted"/>
<gene>
    <name evidence="2" type="ORF">Tfont_02292</name>
</gene>
<dbReference type="RefSeq" id="WP_143969558.1">
    <property type="nucleotide sequence ID" value="NZ_LZDH01000056.1"/>
</dbReference>
<evidence type="ECO:0000313" key="2">
    <source>
        <dbReference type="EMBL" id="TSE35464.1"/>
    </source>
</evidence>
<evidence type="ECO:0000256" key="1">
    <source>
        <dbReference type="SAM" id="SignalP"/>
    </source>
</evidence>
<dbReference type="AlphaFoldDB" id="A0A554XI06"/>
<comment type="caution">
    <text evidence="2">The sequence shown here is derived from an EMBL/GenBank/DDBJ whole genome shotgun (WGS) entry which is preliminary data.</text>
</comment>
<reference evidence="2 3" key="1">
    <citation type="submission" date="2019-07" db="EMBL/GenBank/DDBJ databases">
        <title>Tepidimonas fonticaldi AT-A2 draft genome.</title>
        <authorList>
            <person name="Da Costa M.S."/>
            <person name="Froufe H.J.C."/>
            <person name="Egas C."/>
            <person name="Albuquerque L."/>
        </authorList>
    </citation>
    <scope>NUCLEOTIDE SEQUENCE [LARGE SCALE GENOMIC DNA]</scope>
    <source>
        <strain evidence="2 3">AT-A2</strain>
    </source>
</reference>
<dbReference type="EMBL" id="VJOO01000026">
    <property type="protein sequence ID" value="TSE35464.1"/>
    <property type="molecule type" value="Genomic_DNA"/>
</dbReference>
<evidence type="ECO:0000313" key="3">
    <source>
        <dbReference type="Proteomes" id="UP000316388"/>
    </source>
</evidence>
<keyword evidence="1" id="KW-0732">Signal</keyword>
<protein>
    <recommendedName>
        <fullName evidence="4">PsiF repeat protein</fullName>
    </recommendedName>
</protein>
<evidence type="ECO:0008006" key="4">
    <source>
        <dbReference type="Google" id="ProtNLM"/>
    </source>
</evidence>
<sequence>MRILSLRLATGLITGATALALAASPAWAATAADGAGPTCHAAAAQKKLAGAAKTSFLKKCEQDAQTACDARAAEKKLAGAAKTSFTQKCLRDAVGQAPQ</sequence>